<dbReference type="EMBL" id="AHZU02001678">
    <property type="protein sequence ID" value="KFG29983.1"/>
    <property type="molecule type" value="Genomic_DNA"/>
</dbReference>
<dbReference type="VEuPathDB" id="ToxoDB:TGDOM2_275640"/>
<organism evidence="3 4">
    <name type="scientific">Toxoplasma gondii GAB2-2007-GAL-DOM2</name>
    <dbReference type="NCBI Taxonomy" id="1130820"/>
    <lineage>
        <taxon>Eukaryota</taxon>
        <taxon>Sar</taxon>
        <taxon>Alveolata</taxon>
        <taxon>Apicomplexa</taxon>
        <taxon>Conoidasida</taxon>
        <taxon>Coccidia</taxon>
        <taxon>Eucoccidiorida</taxon>
        <taxon>Eimeriorina</taxon>
        <taxon>Sarcocystidae</taxon>
        <taxon>Toxoplasma</taxon>
    </lineage>
</organism>
<comment type="caution">
    <text evidence="3">The sequence shown here is derived from an EMBL/GenBank/DDBJ whole genome shotgun (WGS) entry which is preliminary data.</text>
</comment>
<keyword evidence="2" id="KW-0472">Membrane</keyword>
<name>A0A086JCW5_TOXGO</name>
<feature type="region of interest" description="Disordered" evidence="1">
    <location>
        <begin position="270"/>
        <end position="342"/>
    </location>
</feature>
<feature type="compositionally biased region" description="Polar residues" evidence="1">
    <location>
        <begin position="322"/>
        <end position="334"/>
    </location>
</feature>
<keyword evidence="2" id="KW-1133">Transmembrane helix</keyword>
<feature type="compositionally biased region" description="Polar residues" evidence="1">
    <location>
        <begin position="73"/>
        <end position="96"/>
    </location>
</feature>
<feature type="transmembrane region" description="Helical" evidence="2">
    <location>
        <begin position="357"/>
        <end position="381"/>
    </location>
</feature>
<feature type="region of interest" description="Disordered" evidence="1">
    <location>
        <begin position="48"/>
        <end position="132"/>
    </location>
</feature>
<evidence type="ECO:0000313" key="3">
    <source>
        <dbReference type="EMBL" id="KFG29983.1"/>
    </source>
</evidence>
<sequence>MEAAQSSVFQQCHRGGENRTHTCVLVAAFALLAHCVLSDAFRTHMPSSASVQEERMSPESQEGGAGGDFNGSRRGTNSSMGWPSSPDATANLTSGSLDDRPFDEDAQAGDAVVDDGGRSFSRSDAESLSADTPVLSSAASAYTADVPSVKGLHPAGPYATDVFVTPDPIQEYIRSPSGPHVSVNKTVAVSGVSMSTASEKGALQVPPRPTDSPLPFASAEQKREMSTTPATNKEPDTQVALNSGTVADSSRNEKGASEFLVRVSSGVDSGPLSSQIHLHGGLSDQKRLKDESWTGKQLPEALSTSEANATPSEGPGARVETQHGSTRTENTDSQATRDEPYYLPPSVSGETRHYVKLWAILADFAAMALLIASIPIVLSLARGRGWKFWKEEDMAFEGTRQGSRDTAIGIPGFDDISPGTNRRGCYGRERSRYFPV</sequence>
<gene>
    <name evidence="3" type="ORF">TGDOM2_275640</name>
</gene>
<reference evidence="3 4" key="1">
    <citation type="submission" date="2014-02" db="EMBL/GenBank/DDBJ databases">
        <authorList>
            <person name="Sibley D."/>
            <person name="Venepally P."/>
            <person name="Karamycheva S."/>
            <person name="Hadjithomas M."/>
            <person name="Khan A."/>
            <person name="Brunk B."/>
            <person name="Roos D."/>
            <person name="Caler E."/>
            <person name="Lorenzi H."/>
        </authorList>
    </citation>
    <scope>NUCLEOTIDE SEQUENCE [LARGE SCALE GENOMIC DNA]</scope>
    <source>
        <strain evidence="3 4">GAB2-2007-GAL-DOM2</strain>
    </source>
</reference>
<evidence type="ECO:0000256" key="2">
    <source>
        <dbReference type="SAM" id="Phobius"/>
    </source>
</evidence>
<dbReference type="AlphaFoldDB" id="A0A086JCW5"/>
<proteinExistence type="predicted"/>
<feature type="compositionally biased region" description="Basic and acidic residues" evidence="1">
    <location>
        <begin position="115"/>
        <end position="125"/>
    </location>
</feature>
<protein>
    <submittedName>
        <fullName evidence="3">Putative transmembrane protein</fullName>
    </submittedName>
</protein>
<evidence type="ECO:0000313" key="4">
    <source>
        <dbReference type="Proteomes" id="UP000028837"/>
    </source>
</evidence>
<dbReference type="OrthoDB" id="10311104at2759"/>
<dbReference type="Proteomes" id="UP000028837">
    <property type="component" value="Unassembled WGS sequence"/>
</dbReference>
<evidence type="ECO:0000256" key="1">
    <source>
        <dbReference type="SAM" id="MobiDB-lite"/>
    </source>
</evidence>
<feature type="compositionally biased region" description="Polar residues" evidence="1">
    <location>
        <begin position="302"/>
        <end position="311"/>
    </location>
</feature>
<keyword evidence="2 3" id="KW-0812">Transmembrane</keyword>
<accession>A0A086JCW5</accession>
<feature type="compositionally biased region" description="Basic and acidic residues" evidence="1">
    <location>
        <begin position="284"/>
        <end position="293"/>
    </location>
</feature>
<feature type="region of interest" description="Disordered" evidence="1">
    <location>
        <begin position="198"/>
        <end position="239"/>
    </location>
</feature>